<protein>
    <recommendedName>
        <fullName evidence="8">Protein kinase domain-containing protein</fullName>
    </recommendedName>
</protein>
<dbReference type="InterPro" id="IPR017441">
    <property type="entry name" value="Protein_kinase_ATP_BS"/>
</dbReference>
<evidence type="ECO:0000256" key="1">
    <source>
        <dbReference type="ARBA" id="ARBA00022527"/>
    </source>
</evidence>
<dbReference type="GO" id="GO:0004674">
    <property type="term" value="F:protein serine/threonine kinase activity"/>
    <property type="evidence" value="ECO:0007669"/>
    <property type="project" value="UniProtKB-KW"/>
</dbReference>
<dbReference type="Gene3D" id="1.10.510.10">
    <property type="entry name" value="Transferase(Phosphotransferase) domain 1"/>
    <property type="match status" value="2"/>
</dbReference>
<keyword evidence="6 7" id="KW-0067">ATP-binding</keyword>
<dbReference type="FunFam" id="3.30.200.20:FF:000337">
    <property type="entry name" value="Wall-associated receptor kinase 3"/>
    <property type="match status" value="1"/>
</dbReference>
<keyword evidence="3" id="KW-0808">Transferase</keyword>
<evidence type="ECO:0000256" key="6">
    <source>
        <dbReference type="ARBA" id="ARBA00022840"/>
    </source>
</evidence>
<feature type="binding site" evidence="7">
    <location>
        <position position="406"/>
    </location>
    <ligand>
        <name>ATP</name>
        <dbReference type="ChEBI" id="CHEBI:30616"/>
    </ligand>
</feature>
<dbReference type="OrthoDB" id="1668230at2759"/>
<evidence type="ECO:0000256" key="5">
    <source>
        <dbReference type="ARBA" id="ARBA00022777"/>
    </source>
</evidence>
<dbReference type="PROSITE" id="PS00107">
    <property type="entry name" value="PROTEIN_KINASE_ATP"/>
    <property type="match status" value="2"/>
</dbReference>
<dbReference type="GO" id="GO:0005524">
    <property type="term" value="F:ATP binding"/>
    <property type="evidence" value="ECO:0007669"/>
    <property type="project" value="UniProtKB-UniRule"/>
</dbReference>
<dbReference type="InterPro" id="IPR000719">
    <property type="entry name" value="Prot_kinase_dom"/>
</dbReference>
<dbReference type="STRING" id="1504633.A0A2T7DN55"/>
<evidence type="ECO:0000256" key="3">
    <source>
        <dbReference type="ARBA" id="ARBA00022679"/>
    </source>
</evidence>
<gene>
    <name evidence="9" type="ORF">GQ55_5G393400</name>
</gene>
<keyword evidence="1" id="KW-0723">Serine/threonine-protein kinase</keyword>
<evidence type="ECO:0000256" key="7">
    <source>
        <dbReference type="PROSITE-ProRule" id="PRU10141"/>
    </source>
</evidence>
<feature type="domain" description="Protein kinase" evidence="8">
    <location>
        <begin position="41"/>
        <end position="311"/>
    </location>
</feature>
<evidence type="ECO:0000256" key="4">
    <source>
        <dbReference type="ARBA" id="ARBA00022741"/>
    </source>
</evidence>
<evidence type="ECO:0000313" key="9">
    <source>
        <dbReference type="EMBL" id="PUZ57004.1"/>
    </source>
</evidence>
<dbReference type="AlphaFoldDB" id="A0A2T7DN55"/>
<dbReference type="InterPro" id="IPR052101">
    <property type="entry name" value="Plant_StressResp_Kinase"/>
</dbReference>
<feature type="domain" description="Protein kinase" evidence="8">
    <location>
        <begin position="378"/>
        <end position="667"/>
    </location>
</feature>
<dbReference type="Gene3D" id="3.30.200.20">
    <property type="entry name" value="Phosphorylase Kinase, domain 1"/>
    <property type="match status" value="2"/>
</dbReference>
<evidence type="ECO:0000256" key="2">
    <source>
        <dbReference type="ARBA" id="ARBA00022553"/>
    </source>
</evidence>
<dbReference type="Proteomes" id="UP000244336">
    <property type="component" value="Chromosome 5"/>
</dbReference>
<dbReference type="PANTHER" id="PTHR47983:SF40">
    <property type="entry name" value="OS01G0323100 PROTEIN"/>
    <property type="match status" value="1"/>
</dbReference>
<dbReference type="SMART" id="SM00220">
    <property type="entry name" value="S_TKc"/>
    <property type="match status" value="2"/>
</dbReference>
<reference evidence="9 10" key="1">
    <citation type="submission" date="2018-04" db="EMBL/GenBank/DDBJ databases">
        <title>WGS assembly of Panicum hallii var. hallii HAL2.</title>
        <authorList>
            <person name="Lovell J."/>
            <person name="Jenkins J."/>
            <person name="Lowry D."/>
            <person name="Mamidi S."/>
            <person name="Sreedasyam A."/>
            <person name="Weng X."/>
            <person name="Barry K."/>
            <person name="Bonette J."/>
            <person name="Campitelli B."/>
            <person name="Daum C."/>
            <person name="Gordon S."/>
            <person name="Gould B."/>
            <person name="Lipzen A."/>
            <person name="MacQueen A."/>
            <person name="Palacio-Mejia J."/>
            <person name="Plott C."/>
            <person name="Shakirov E."/>
            <person name="Shu S."/>
            <person name="Yoshinaga Y."/>
            <person name="Zane M."/>
            <person name="Rokhsar D."/>
            <person name="Grimwood J."/>
            <person name="Schmutz J."/>
            <person name="Juenger T."/>
        </authorList>
    </citation>
    <scope>NUCLEOTIDE SEQUENCE [LARGE SCALE GENOMIC DNA]</scope>
    <source>
        <strain evidence="10">cv. HAL2</strain>
    </source>
</reference>
<dbReference type="InterPro" id="IPR011009">
    <property type="entry name" value="Kinase-like_dom_sf"/>
</dbReference>
<proteinExistence type="predicted"/>
<keyword evidence="10" id="KW-1185">Reference proteome</keyword>
<evidence type="ECO:0000313" key="10">
    <source>
        <dbReference type="Proteomes" id="UP000244336"/>
    </source>
</evidence>
<sequence length="691" mass="77873">MDYQGNALRDFLKSNGHVVLQRVNNYNLRSFTEKEIEHITNGYSTLLGKGAFSEVYRGVLDDQCLVAVKKYKDGTRKADLAKEVIVHSQINHKNVVRLLGCCTEENALAIVMEFICNGNLADILHRGNANGHVFFPLDRRLSIVIELAEVLSYMHSMYSPILHGDIKPDNILLNDFFAPKISDFGIARLISSDGTQQTQNIIGSIGYLDPLYSQTGILTPKSDVYSFGVLLVEIITRKKAADGNTYLIQNFIEAFKRGKKVRQMFDKEIVHGKKSIKVLDDIAKLADQCLILENRKRPEMVEVADRLRKCMKDLQLRRREEMPESSGSNYPTNHTKKEQPMQVLAISLDELKKITKKEQPTQVLAISLDELKKITRNFSSDTLIGRGSHAEVFLGTLKDSRKCAVKMLDYPDVEELDNEFLLKVQSISRLEHNNVVQLLSYCIEGNARALVYEYSSRGSLHDILHGKKGAVGAQPGQALSWAQRVNIALSSAEGLEFINEKAEHCITHRIIKSRNILLFDNDVAKVIGDFGVFRSNPDDKINPDPLYYFIPPHWFDFDGYGAPELLMTGEFSDKSEVFSFGVVLLELLTGRKARDRTQPRDQQDLVSWARPRLGTRRVHECADPRLGGEYPPKDFAKMADIASRCLEYEEDSRPSMSMVVKDLRTLLPGILGTASGARGERGLLRLANILL</sequence>
<keyword evidence="4 7" id="KW-0547">Nucleotide-binding</keyword>
<dbReference type="PROSITE" id="PS50011">
    <property type="entry name" value="PROTEIN_KINASE_DOM"/>
    <property type="match status" value="2"/>
</dbReference>
<keyword evidence="2" id="KW-0597">Phosphoprotein</keyword>
<accession>A0A2T7DN55</accession>
<dbReference type="EMBL" id="CM009753">
    <property type="protein sequence ID" value="PUZ57004.1"/>
    <property type="molecule type" value="Genomic_DNA"/>
</dbReference>
<dbReference type="SUPFAM" id="SSF56112">
    <property type="entry name" value="Protein kinase-like (PK-like)"/>
    <property type="match status" value="2"/>
</dbReference>
<dbReference type="FunFam" id="1.10.510.10:FF:000095">
    <property type="entry name" value="protein STRUBBELIG-RECEPTOR FAMILY 8"/>
    <property type="match status" value="1"/>
</dbReference>
<dbReference type="Gramene" id="PUZ57004">
    <property type="protein sequence ID" value="PUZ57004"/>
    <property type="gene ID" value="GQ55_5G393400"/>
</dbReference>
<dbReference type="InterPro" id="IPR008271">
    <property type="entry name" value="Ser/Thr_kinase_AS"/>
</dbReference>
<dbReference type="PROSITE" id="PS00108">
    <property type="entry name" value="PROTEIN_KINASE_ST"/>
    <property type="match status" value="1"/>
</dbReference>
<feature type="binding site" evidence="7">
    <location>
        <position position="70"/>
    </location>
    <ligand>
        <name>ATP</name>
        <dbReference type="ChEBI" id="CHEBI:30616"/>
    </ligand>
</feature>
<organism evidence="9 10">
    <name type="scientific">Panicum hallii var. hallii</name>
    <dbReference type="NCBI Taxonomy" id="1504633"/>
    <lineage>
        <taxon>Eukaryota</taxon>
        <taxon>Viridiplantae</taxon>
        <taxon>Streptophyta</taxon>
        <taxon>Embryophyta</taxon>
        <taxon>Tracheophyta</taxon>
        <taxon>Spermatophyta</taxon>
        <taxon>Magnoliopsida</taxon>
        <taxon>Liliopsida</taxon>
        <taxon>Poales</taxon>
        <taxon>Poaceae</taxon>
        <taxon>PACMAD clade</taxon>
        <taxon>Panicoideae</taxon>
        <taxon>Panicodae</taxon>
        <taxon>Paniceae</taxon>
        <taxon>Panicinae</taxon>
        <taxon>Panicum</taxon>
        <taxon>Panicum sect. Panicum</taxon>
    </lineage>
</organism>
<dbReference type="InterPro" id="IPR001245">
    <property type="entry name" value="Ser-Thr/Tyr_kinase_cat_dom"/>
</dbReference>
<evidence type="ECO:0000259" key="8">
    <source>
        <dbReference type="PROSITE" id="PS50011"/>
    </source>
</evidence>
<name>A0A2T7DN55_9POAL</name>
<dbReference type="FunFam" id="1.10.510.10:FF:000474">
    <property type="entry name" value="Wall-associated receptor kinase 3"/>
    <property type="match status" value="1"/>
</dbReference>
<dbReference type="PANTHER" id="PTHR47983">
    <property type="entry name" value="PTO-INTERACTING PROTEIN 1-LIKE"/>
    <property type="match status" value="1"/>
</dbReference>
<keyword evidence="5" id="KW-0418">Kinase</keyword>
<dbReference type="Pfam" id="PF07714">
    <property type="entry name" value="PK_Tyr_Ser-Thr"/>
    <property type="match status" value="2"/>
</dbReference>